<dbReference type="AlphaFoldDB" id="A0AAP6ZYS1"/>
<sequence length="369" mass="42320">MAQIIWHSNVFDSTGYAKATRQYVLALHAAGADVKLETHHGLPEVALPPNQRATLDQLLMKRRRAVQKTSIFHYIPEFWRKKLRPTFGFTYWETSKIPESWKKQISQMNGVLLPSLHNMDVFRRSGVQVPLFYVRPCLTEPYQAPSMEYVPPYVHQLPPFRFLSVCSWIDRKGIDLLLKTFWQEFRAEDPVCLIIKSLGNADIYHVVDKLKQEMRLAHATAPVYIDLELRSEMEMDALYRSSHAFVLPSRGEGVGYPVLEAAMRGVPVIATGWGGHTDFLNDYNGYLIPFQLVPVKPQPYYKGYQSDQLWAESSIDSLRGIMRHVMTHYEEAAAKGQLAKQHTLTHFSPDKAARDIIDALSQITGYHFV</sequence>
<comment type="caution">
    <text evidence="1">The sequence shown here is derived from an EMBL/GenBank/DDBJ whole genome shotgun (WGS) entry which is preliminary data.</text>
</comment>
<proteinExistence type="predicted"/>
<gene>
    <name evidence="1" type="ORF">HMI46_07360</name>
</gene>
<dbReference type="PANTHER" id="PTHR46656:SF3">
    <property type="entry name" value="PUTATIVE-RELATED"/>
    <property type="match status" value="1"/>
</dbReference>
<dbReference type="EMBL" id="JABFOR010000006">
    <property type="protein sequence ID" value="NOJ70366.1"/>
    <property type="molecule type" value="Genomic_DNA"/>
</dbReference>
<dbReference type="CDD" id="cd03801">
    <property type="entry name" value="GT4_PimA-like"/>
    <property type="match status" value="1"/>
</dbReference>
<dbReference type="Pfam" id="PF13692">
    <property type="entry name" value="Glyco_trans_1_4"/>
    <property type="match status" value="1"/>
</dbReference>
<reference evidence="1 2" key="1">
    <citation type="submission" date="2020-05" db="EMBL/GenBank/DDBJ databases">
        <title>Whole genome sequencing and identification of novel metabolites from Paenibacillus alvei strain JR949.</title>
        <authorList>
            <person name="Rajendhran J."/>
            <person name="Sree Pranav P."/>
            <person name="Mahalakshmi B."/>
            <person name="Karthikeyan R."/>
        </authorList>
    </citation>
    <scope>NUCLEOTIDE SEQUENCE [LARGE SCALE GENOMIC DNA]</scope>
    <source>
        <strain evidence="1 2">JR949</strain>
    </source>
</reference>
<accession>A0AAP6ZYS1</accession>
<name>A0AAP6ZYS1_PAEAL</name>
<dbReference type="PANTHER" id="PTHR46656">
    <property type="entry name" value="PUTATIVE-RELATED"/>
    <property type="match status" value="1"/>
</dbReference>
<dbReference type="Gene3D" id="3.40.50.2000">
    <property type="entry name" value="Glycogen Phosphorylase B"/>
    <property type="match status" value="1"/>
</dbReference>
<evidence type="ECO:0000313" key="1">
    <source>
        <dbReference type="EMBL" id="NOJ70366.1"/>
    </source>
</evidence>
<dbReference type="Proteomes" id="UP000552038">
    <property type="component" value="Unassembled WGS sequence"/>
</dbReference>
<dbReference type="SUPFAM" id="SSF53756">
    <property type="entry name" value="UDP-Glycosyltransferase/glycogen phosphorylase"/>
    <property type="match status" value="1"/>
</dbReference>
<protein>
    <submittedName>
        <fullName evidence="1">Glycosyltransferase family 4 protein</fullName>
    </submittedName>
</protein>
<dbReference type="RefSeq" id="WP_171415856.1">
    <property type="nucleotide sequence ID" value="NZ_JABFOR010000006.1"/>
</dbReference>
<organism evidence="1 2">
    <name type="scientific">Paenibacillus alvei</name>
    <name type="common">Bacillus alvei</name>
    <dbReference type="NCBI Taxonomy" id="44250"/>
    <lineage>
        <taxon>Bacteria</taxon>
        <taxon>Bacillati</taxon>
        <taxon>Bacillota</taxon>
        <taxon>Bacilli</taxon>
        <taxon>Bacillales</taxon>
        <taxon>Paenibacillaceae</taxon>
        <taxon>Paenibacillus</taxon>
    </lineage>
</organism>
<evidence type="ECO:0000313" key="2">
    <source>
        <dbReference type="Proteomes" id="UP000552038"/>
    </source>
</evidence>